<dbReference type="AlphaFoldDB" id="A0A450WKJ3"/>
<accession>A0A450WKJ3</accession>
<protein>
    <submittedName>
        <fullName evidence="1">Uncharacterized protein</fullName>
    </submittedName>
</protein>
<organism evidence="1">
    <name type="scientific">Candidatus Kentrum sp. LFY</name>
    <dbReference type="NCBI Taxonomy" id="2126342"/>
    <lineage>
        <taxon>Bacteria</taxon>
        <taxon>Pseudomonadati</taxon>
        <taxon>Pseudomonadota</taxon>
        <taxon>Gammaproteobacteria</taxon>
        <taxon>Candidatus Kentrum</taxon>
    </lineage>
</organism>
<evidence type="ECO:0000313" key="1">
    <source>
        <dbReference type="EMBL" id="VFK17563.1"/>
    </source>
</evidence>
<proteinExistence type="predicted"/>
<dbReference type="EMBL" id="CAADFN010000033">
    <property type="protein sequence ID" value="VFK17563.1"/>
    <property type="molecule type" value="Genomic_DNA"/>
</dbReference>
<reference evidence="1" key="1">
    <citation type="submission" date="2019-02" db="EMBL/GenBank/DDBJ databases">
        <authorList>
            <person name="Gruber-Vodicka R. H."/>
            <person name="Seah K. B. B."/>
        </authorList>
    </citation>
    <scope>NUCLEOTIDE SEQUENCE</scope>
    <source>
        <strain evidence="1">BECK_BY7</strain>
    </source>
</reference>
<name>A0A450WKJ3_9GAMM</name>
<sequence>MYLIVIARKGISSLQLSKELGITRKSAWFLVNRIRKACEEGDRLLQKVVEVDEIYVGGRDRRIDTAAKSCASPGVVLSVNRPLSESGKTRYGYRRGLPCSGYDAGNTVFHGSR</sequence>
<gene>
    <name evidence="1" type="ORF">BECKLFY1418C_GA0070996_10339</name>
</gene>